<evidence type="ECO:0000313" key="13">
    <source>
        <dbReference type="EMBL" id="KII70383.1"/>
    </source>
</evidence>
<evidence type="ECO:0000256" key="1">
    <source>
        <dbReference type="ARBA" id="ARBA00001798"/>
    </source>
</evidence>
<keyword evidence="14" id="KW-1185">Reference proteome</keyword>
<reference evidence="13 14" key="1">
    <citation type="journal article" date="2014" name="Genome Biol. Evol.">
        <title>The genome of the myxosporean Thelohanellus kitauei shows adaptations to nutrient acquisition within its fish host.</title>
        <authorList>
            <person name="Yang Y."/>
            <person name="Xiong J."/>
            <person name="Zhou Z."/>
            <person name="Huo F."/>
            <person name="Miao W."/>
            <person name="Ran C."/>
            <person name="Liu Y."/>
            <person name="Zhang J."/>
            <person name="Feng J."/>
            <person name="Wang M."/>
            <person name="Wang M."/>
            <person name="Wang L."/>
            <person name="Yao B."/>
        </authorList>
    </citation>
    <scope>NUCLEOTIDE SEQUENCE [LARGE SCALE GENOMIC DNA]</scope>
    <source>
        <strain evidence="13">Wuqing</strain>
    </source>
</reference>
<dbReference type="OMA" id="YPCCQLP"/>
<protein>
    <recommendedName>
        <fullName evidence="2">RBR-type E3 ubiquitin transferase</fullName>
        <ecNumber evidence="2">2.3.2.31</ecNumber>
    </recommendedName>
</protein>
<organism evidence="13 14">
    <name type="scientific">Thelohanellus kitauei</name>
    <name type="common">Myxosporean</name>
    <dbReference type="NCBI Taxonomy" id="669202"/>
    <lineage>
        <taxon>Eukaryota</taxon>
        <taxon>Metazoa</taxon>
        <taxon>Cnidaria</taxon>
        <taxon>Myxozoa</taxon>
        <taxon>Myxosporea</taxon>
        <taxon>Bivalvulida</taxon>
        <taxon>Platysporina</taxon>
        <taxon>Myxobolidae</taxon>
        <taxon>Thelohanellus</taxon>
    </lineage>
</organism>
<dbReference type="Proteomes" id="UP000031668">
    <property type="component" value="Unassembled WGS sequence"/>
</dbReference>
<keyword evidence="8" id="KW-0862">Zinc</keyword>
<dbReference type="EMBL" id="JWZT01002083">
    <property type="protein sequence ID" value="KII70383.1"/>
    <property type="molecule type" value="Genomic_DNA"/>
</dbReference>
<evidence type="ECO:0000256" key="3">
    <source>
        <dbReference type="ARBA" id="ARBA00022679"/>
    </source>
</evidence>
<sequence>MWIDLFGKPKNKEQSLPPEPQPKIEEHEKDSRERCLICRERFNDDKIHWMIYCDHAFCYQCLMTYFFKLLQDGLIGVFCCPCCPETLHPDDFKSTVEELRSDPTSELFKYSDHDMENMNSRFERYYTRSVLKRIPGMVWCPGADCGYAVIADSWQCCSPVTCQVETCRVNFCVHCKTPWHSGVECGKNLKRIERIRRKLMVDTEHTKFELCPGCDVIICREDDDTCDEMFCPLCATTFCWACLTPLNTEDDTFHFGFSSKCLLSDDEKGLV</sequence>
<evidence type="ECO:0000259" key="11">
    <source>
        <dbReference type="PROSITE" id="PS50089"/>
    </source>
</evidence>
<dbReference type="EC" id="2.3.2.31" evidence="2"/>
<keyword evidence="4" id="KW-0479">Metal-binding</keyword>
<comment type="caution">
    <text evidence="13">The sequence shown here is derived from an EMBL/GenBank/DDBJ whole genome shotgun (WGS) entry which is preliminary data.</text>
</comment>
<comment type="catalytic activity">
    <reaction evidence="1">
        <text>[E2 ubiquitin-conjugating enzyme]-S-ubiquitinyl-L-cysteine + [acceptor protein]-L-lysine = [E2 ubiquitin-conjugating enzyme]-L-cysteine + [acceptor protein]-N(6)-ubiquitinyl-L-lysine.</text>
        <dbReference type="EC" id="2.3.2.31"/>
    </reaction>
</comment>
<dbReference type="SUPFAM" id="SSF57850">
    <property type="entry name" value="RING/U-box"/>
    <property type="match status" value="3"/>
</dbReference>
<evidence type="ECO:0000256" key="4">
    <source>
        <dbReference type="ARBA" id="ARBA00022723"/>
    </source>
</evidence>
<evidence type="ECO:0000256" key="2">
    <source>
        <dbReference type="ARBA" id="ARBA00012251"/>
    </source>
</evidence>
<feature type="domain" description="RING-type" evidence="12">
    <location>
        <begin position="31"/>
        <end position="265"/>
    </location>
</feature>
<accession>A0A0C2JLX9</accession>
<dbReference type="OrthoDB" id="1431934at2759"/>
<evidence type="ECO:0000256" key="7">
    <source>
        <dbReference type="ARBA" id="ARBA00022786"/>
    </source>
</evidence>
<evidence type="ECO:0000256" key="9">
    <source>
        <dbReference type="PROSITE-ProRule" id="PRU00175"/>
    </source>
</evidence>
<dbReference type="AlphaFoldDB" id="A0A0C2JLX9"/>
<dbReference type="SMART" id="SM00647">
    <property type="entry name" value="IBR"/>
    <property type="match status" value="2"/>
</dbReference>
<dbReference type="InterPro" id="IPR031127">
    <property type="entry name" value="E3_UB_ligase_RBR"/>
</dbReference>
<evidence type="ECO:0000313" key="14">
    <source>
        <dbReference type="Proteomes" id="UP000031668"/>
    </source>
</evidence>
<evidence type="ECO:0000256" key="10">
    <source>
        <dbReference type="SAM" id="MobiDB-lite"/>
    </source>
</evidence>
<dbReference type="GO" id="GO:0008270">
    <property type="term" value="F:zinc ion binding"/>
    <property type="evidence" value="ECO:0007669"/>
    <property type="project" value="UniProtKB-KW"/>
</dbReference>
<dbReference type="CDD" id="cd20338">
    <property type="entry name" value="BRcat_RBR_RNF19"/>
    <property type="match status" value="1"/>
</dbReference>
<dbReference type="PROSITE" id="PS50089">
    <property type="entry name" value="ZF_RING_2"/>
    <property type="match status" value="1"/>
</dbReference>
<dbReference type="Pfam" id="PF01485">
    <property type="entry name" value="IBR"/>
    <property type="match status" value="2"/>
</dbReference>
<keyword evidence="6 9" id="KW-0863">Zinc-finger</keyword>
<name>A0A0C2JLX9_THEKT</name>
<keyword evidence="3" id="KW-0808">Transferase</keyword>
<dbReference type="GO" id="GO:0061630">
    <property type="term" value="F:ubiquitin protein ligase activity"/>
    <property type="evidence" value="ECO:0007669"/>
    <property type="project" value="UniProtKB-EC"/>
</dbReference>
<gene>
    <name evidence="13" type="ORF">RF11_00167</name>
</gene>
<dbReference type="PANTHER" id="PTHR11685">
    <property type="entry name" value="RBR FAMILY RING FINGER AND IBR DOMAIN-CONTAINING"/>
    <property type="match status" value="1"/>
</dbReference>
<dbReference type="Gene3D" id="3.30.40.10">
    <property type="entry name" value="Zinc/RING finger domain, C3HC4 (zinc finger)"/>
    <property type="match status" value="1"/>
</dbReference>
<dbReference type="PROSITE" id="PS51873">
    <property type="entry name" value="TRIAD"/>
    <property type="match status" value="1"/>
</dbReference>
<feature type="domain" description="RING-type" evidence="11">
    <location>
        <begin position="35"/>
        <end position="83"/>
    </location>
</feature>
<evidence type="ECO:0000256" key="8">
    <source>
        <dbReference type="ARBA" id="ARBA00022833"/>
    </source>
</evidence>
<keyword evidence="5" id="KW-0677">Repeat</keyword>
<dbReference type="InterPro" id="IPR044066">
    <property type="entry name" value="TRIAD_supradom"/>
</dbReference>
<evidence type="ECO:0000256" key="5">
    <source>
        <dbReference type="ARBA" id="ARBA00022737"/>
    </source>
</evidence>
<dbReference type="InterPro" id="IPR001841">
    <property type="entry name" value="Znf_RING"/>
</dbReference>
<dbReference type="GO" id="GO:0016567">
    <property type="term" value="P:protein ubiquitination"/>
    <property type="evidence" value="ECO:0007669"/>
    <property type="project" value="InterPro"/>
</dbReference>
<dbReference type="Gene3D" id="1.20.120.1750">
    <property type="match status" value="1"/>
</dbReference>
<keyword evidence="7" id="KW-0833">Ubl conjugation pathway</keyword>
<dbReference type="InterPro" id="IPR017907">
    <property type="entry name" value="Znf_RING_CS"/>
</dbReference>
<dbReference type="PROSITE" id="PS00518">
    <property type="entry name" value="ZF_RING_1"/>
    <property type="match status" value="1"/>
</dbReference>
<proteinExistence type="predicted"/>
<evidence type="ECO:0000259" key="12">
    <source>
        <dbReference type="PROSITE" id="PS51873"/>
    </source>
</evidence>
<dbReference type="InterPro" id="IPR013083">
    <property type="entry name" value="Znf_RING/FYVE/PHD"/>
</dbReference>
<dbReference type="Gene3D" id="2.20.25.20">
    <property type="match status" value="1"/>
</dbReference>
<dbReference type="InterPro" id="IPR002867">
    <property type="entry name" value="IBR_dom"/>
</dbReference>
<evidence type="ECO:0000256" key="6">
    <source>
        <dbReference type="ARBA" id="ARBA00022771"/>
    </source>
</evidence>
<feature type="region of interest" description="Disordered" evidence="10">
    <location>
        <begin position="1"/>
        <end position="28"/>
    </location>
</feature>